<evidence type="ECO:0000256" key="1">
    <source>
        <dbReference type="ARBA" id="ARBA00000956"/>
    </source>
</evidence>
<keyword evidence="9" id="KW-0750">Starch biosynthesis</keyword>
<dbReference type="GO" id="GO:0005524">
    <property type="term" value="F:ATP binding"/>
    <property type="evidence" value="ECO:0007669"/>
    <property type="project" value="UniProtKB-KW"/>
</dbReference>
<keyword evidence="7" id="KW-0548">Nucleotidyltransferase</keyword>
<dbReference type="AlphaFoldDB" id="A0A7J7L5S0"/>
<dbReference type="GO" id="GO:0019252">
    <property type="term" value="P:starch biosynthetic process"/>
    <property type="evidence" value="ECO:0007669"/>
    <property type="project" value="UniProtKB-KW"/>
</dbReference>
<dbReference type="InterPro" id="IPR029044">
    <property type="entry name" value="Nucleotide-diphossugar_trans"/>
</dbReference>
<evidence type="ECO:0000256" key="4">
    <source>
        <dbReference type="ARBA" id="ARBA00012460"/>
    </source>
</evidence>
<dbReference type="Pfam" id="PF25247">
    <property type="entry name" value="LbH_GLGC"/>
    <property type="match status" value="1"/>
</dbReference>
<evidence type="ECO:0000256" key="6">
    <source>
        <dbReference type="ARBA" id="ARBA00022679"/>
    </source>
</evidence>
<dbReference type="InterPro" id="IPR011004">
    <property type="entry name" value="Trimer_LpxA-like_sf"/>
</dbReference>
<evidence type="ECO:0000256" key="2">
    <source>
        <dbReference type="ARBA" id="ARBA00004727"/>
    </source>
</evidence>
<comment type="caution">
    <text evidence="10">The sequence shown here is derived from an EMBL/GenBank/DDBJ whole genome shotgun (WGS) entry which is preliminary data.</text>
</comment>
<dbReference type="Gene3D" id="2.160.10.10">
    <property type="entry name" value="Hexapeptide repeat proteins"/>
    <property type="match status" value="1"/>
</dbReference>
<keyword evidence="6" id="KW-0808">Transferase</keyword>
<keyword evidence="5" id="KW-0021">Allosteric enzyme</keyword>
<gene>
    <name evidence="10" type="ORF">GIB67_041849</name>
</gene>
<dbReference type="OrthoDB" id="1733332at2759"/>
<proteinExistence type="inferred from homology"/>
<keyword evidence="8" id="KW-0547">Nucleotide-binding</keyword>
<dbReference type="SUPFAM" id="SSF51161">
    <property type="entry name" value="Trimeric LpxA-like enzymes"/>
    <property type="match status" value="1"/>
</dbReference>
<dbReference type="InterPro" id="IPR011831">
    <property type="entry name" value="ADP-Glc_PPase"/>
</dbReference>
<name>A0A7J7L5S0_9MAGN</name>
<evidence type="ECO:0000256" key="3">
    <source>
        <dbReference type="ARBA" id="ARBA00010443"/>
    </source>
</evidence>
<dbReference type="EC" id="2.7.7.27" evidence="4"/>
<evidence type="ECO:0000256" key="8">
    <source>
        <dbReference type="ARBA" id="ARBA00022741"/>
    </source>
</evidence>
<dbReference type="EMBL" id="JACGCM010002618">
    <property type="protein sequence ID" value="KAF6137976.1"/>
    <property type="molecule type" value="Genomic_DNA"/>
</dbReference>
<dbReference type="PANTHER" id="PTHR43523">
    <property type="entry name" value="GLUCOSE-1-PHOSPHATE ADENYLYLTRANSFERASE-RELATED"/>
    <property type="match status" value="1"/>
</dbReference>
<comment type="catalytic activity">
    <reaction evidence="1">
        <text>alpha-D-glucose 1-phosphate + ATP + H(+) = ADP-alpha-D-glucose + diphosphate</text>
        <dbReference type="Rhea" id="RHEA:12120"/>
        <dbReference type="ChEBI" id="CHEBI:15378"/>
        <dbReference type="ChEBI" id="CHEBI:30616"/>
        <dbReference type="ChEBI" id="CHEBI:33019"/>
        <dbReference type="ChEBI" id="CHEBI:57498"/>
        <dbReference type="ChEBI" id="CHEBI:58601"/>
        <dbReference type="EC" id="2.7.7.27"/>
    </reaction>
</comment>
<evidence type="ECO:0000256" key="7">
    <source>
        <dbReference type="ARBA" id="ARBA00022695"/>
    </source>
</evidence>
<evidence type="ECO:0000256" key="5">
    <source>
        <dbReference type="ARBA" id="ARBA00022533"/>
    </source>
</evidence>
<dbReference type="GO" id="GO:0008878">
    <property type="term" value="F:glucose-1-phosphate adenylyltransferase activity"/>
    <property type="evidence" value="ECO:0007669"/>
    <property type="project" value="UniProtKB-EC"/>
</dbReference>
<evidence type="ECO:0000256" key="9">
    <source>
        <dbReference type="ARBA" id="ARBA00022922"/>
    </source>
</evidence>
<dbReference type="Gene3D" id="3.90.550.10">
    <property type="entry name" value="Spore Coat Polysaccharide Biosynthesis Protein SpsA, Chain A"/>
    <property type="match status" value="1"/>
</dbReference>
<comment type="pathway">
    <text evidence="2">Glycan biosynthesis; starch biosynthesis.</text>
</comment>
<sequence>MKVDTTILGLDDERAKEMPYIPSMGIYVVSNNVMLNLLCDKFPGANDFGSEVIPGVTTIGMRNRRVIALKSNQVSNYRVAFGLVSGCTHPIMGPGKVQTYLYDGYWEDISTIEALYNANLGITKKPVPDISFYDRSSRIYTQPRYLPPSKMLDADVTDSVIGEGCVIKNCKIHHSVVGLRSCISEGAIIEDTLLIGANYRLIDIPVSNCLNSNISKIYVLTQFNSASLNRHLSQAYASNMEGYKNEGFVEILAVQQSLENPNWF</sequence>
<dbReference type="InterPro" id="IPR005836">
    <property type="entry name" value="ADP_Glu_pyroP_CS"/>
</dbReference>
<reference evidence="10 11" key="1">
    <citation type="journal article" date="2020" name="IScience">
        <title>Genome Sequencing of the Endangered Kingdonia uniflora (Circaeasteraceae, Ranunculales) Reveals Potential Mechanisms of Evolutionary Specialization.</title>
        <authorList>
            <person name="Sun Y."/>
            <person name="Deng T."/>
            <person name="Zhang A."/>
            <person name="Moore M.J."/>
            <person name="Landis J.B."/>
            <person name="Lin N."/>
            <person name="Zhang H."/>
            <person name="Zhang X."/>
            <person name="Huang J."/>
            <person name="Zhang X."/>
            <person name="Sun H."/>
            <person name="Wang H."/>
        </authorList>
    </citation>
    <scope>NUCLEOTIDE SEQUENCE [LARGE SCALE GENOMIC DNA]</scope>
    <source>
        <strain evidence="10">TB1705</strain>
        <tissue evidence="10">Leaf</tissue>
    </source>
</reference>
<dbReference type="GO" id="GO:0005978">
    <property type="term" value="P:glycogen biosynthetic process"/>
    <property type="evidence" value="ECO:0007669"/>
    <property type="project" value="InterPro"/>
</dbReference>
<organism evidence="10 11">
    <name type="scientific">Kingdonia uniflora</name>
    <dbReference type="NCBI Taxonomy" id="39325"/>
    <lineage>
        <taxon>Eukaryota</taxon>
        <taxon>Viridiplantae</taxon>
        <taxon>Streptophyta</taxon>
        <taxon>Embryophyta</taxon>
        <taxon>Tracheophyta</taxon>
        <taxon>Spermatophyta</taxon>
        <taxon>Magnoliopsida</taxon>
        <taxon>Ranunculales</taxon>
        <taxon>Circaeasteraceae</taxon>
        <taxon>Kingdonia</taxon>
    </lineage>
</organism>
<dbReference type="PROSITE" id="PS00810">
    <property type="entry name" value="ADP_GLC_PYROPHOSPH_3"/>
    <property type="match status" value="1"/>
</dbReference>
<accession>A0A7J7L5S0</accession>
<evidence type="ECO:0000313" key="10">
    <source>
        <dbReference type="EMBL" id="KAF6137976.1"/>
    </source>
</evidence>
<dbReference type="SUPFAM" id="SSF53448">
    <property type="entry name" value="Nucleotide-diphospho-sugar transferases"/>
    <property type="match status" value="2"/>
</dbReference>
<dbReference type="PANTHER" id="PTHR43523:SF12">
    <property type="entry name" value="GLUCOSE-1-PHOSPHATE ADENYLYLTRANSFERASE LARGE SUBUNIT 1, CHLOROPLASTIC-RELATED"/>
    <property type="match status" value="1"/>
</dbReference>
<keyword evidence="11" id="KW-1185">Reference proteome</keyword>
<evidence type="ECO:0000313" key="11">
    <source>
        <dbReference type="Proteomes" id="UP000541444"/>
    </source>
</evidence>
<comment type="similarity">
    <text evidence="3">Belongs to the bacterial/plant glucose-1-phosphate adenylyltransferase family.</text>
</comment>
<protein>
    <recommendedName>
        <fullName evidence="4">glucose-1-phosphate adenylyltransferase</fullName>
        <ecNumber evidence="4">2.7.7.27</ecNumber>
    </recommendedName>
</protein>
<dbReference type="Proteomes" id="UP000541444">
    <property type="component" value="Unassembled WGS sequence"/>
</dbReference>